<proteinExistence type="predicted"/>
<reference evidence="4" key="1">
    <citation type="submission" date="2015-02" db="EMBL/GenBank/DDBJ databases">
        <title>Draft Genome of Frankia sp. CpI1-S.</title>
        <authorList>
            <person name="Oshone R.T."/>
            <person name="Ngom M."/>
            <person name="Ghodhbane-Gtari F."/>
            <person name="Gtari M."/>
            <person name="Morris K."/>
            <person name="Thomas K."/>
            <person name="Sen A."/>
            <person name="Tisa L.S."/>
        </authorList>
    </citation>
    <scope>NUCLEOTIDE SEQUENCE [LARGE SCALE GENOMIC DNA]</scope>
    <source>
        <strain evidence="4">CpI1-S</strain>
    </source>
</reference>
<keyword evidence="4" id="KW-1185">Reference proteome</keyword>
<evidence type="ECO:0000313" key="3">
    <source>
        <dbReference type="EMBL" id="KJE21370.1"/>
    </source>
</evidence>
<dbReference type="Pfam" id="PF00296">
    <property type="entry name" value="Bac_luciferase"/>
    <property type="match status" value="1"/>
</dbReference>
<dbReference type="InterPro" id="IPR050564">
    <property type="entry name" value="F420-G6PD/mer"/>
</dbReference>
<protein>
    <submittedName>
        <fullName evidence="3">Oxidoreductase</fullName>
    </submittedName>
</protein>
<dbReference type="PATRIC" id="fig|1502723.3.peg.4023"/>
<dbReference type="GO" id="GO:0016705">
    <property type="term" value="F:oxidoreductase activity, acting on paired donors, with incorporation or reduction of molecular oxygen"/>
    <property type="evidence" value="ECO:0007669"/>
    <property type="project" value="InterPro"/>
</dbReference>
<dbReference type="NCBIfam" id="TIGR03557">
    <property type="entry name" value="F420_G6P_family"/>
    <property type="match status" value="1"/>
</dbReference>
<organism evidence="3 4">
    <name type="scientific">Frankia torreyi</name>
    <dbReference type="NCBI Taxonomy" id="1856"/>
    <lineage>
        <taxon>Bacteria</taxon>
        <taxon>Bacillati</taxon>
        <taxon>Actinomycetota</taxon>
        <taxon>Actinomycetes</taxon>
        <taxon>Frankiales</taxon>
        <taxon>Frankiaceae</taxon>
        <taxon>Frankia</taxon>
    </lineage>
</organism>
<dbReference type="PANTHER" id="PTHR43244:SF1">
    <property type="entry name" value="5,10-METHYLENETETRAHYDROMETHANOPTERIN REDUCTASE"/>
    <property type="match status" value="1"/>
</dbReference>
<comment type="caution">
    <text evidence="3">The sequence shown here is derived from an EMBL/GenBank/DDBJ whole genome shotgun (WGS) entry which is preliminary data.</text>
</comment>
<dbReference type="InterPro" id="IPR036661">
    <property type="entry name" value="Luciferase-like_sf"/>
</dbReference>
<evidence type="ECO:0000259" key="2">
    <source>
        <dbReference type="Pfam" id="PF00296"/>
    </source>
</evidence>
<feature type="domain" description="Luciferase-like" evidence="2">
    <location>
        <begin position="14"/>
        <end position="292"/>
    </location>
</feature>
<sequence length="319" mass="34465">MMSFVGYALSCEEHGARALVGQAQAAEQAGFDGLWISDHFHPWNDAQGQAPFVWSVIGAIGQVTERVPLTTAVTCPTVRIHPAIIAQAAATCATMLPGRFQLGVGSGEALNEHVLGDGWPATEVRLEMLEEAVAVIRELWRGGMVNHRGRHYTVDRARLYSLPADPPPVYVSGFGPAAVRLAARIGDGYCGVAPDADLLHLFDEAGGAGRPKQGSLKVCWAQDEAEARKTVHALWPNSALPGELSQELPTPAHFEQASALVTEEMAAASAVCGPDVERHVRAVQEYVDAGYTEVYVTQIGPEQAGFFDFYRREILPRFH</sequence>
<evidence type="ECO:0000313" key="4">
    <source>
        <dbReference type="Proteomes" id="UP000032545"/>
    </source>
</evidence>
<dbReference type="PANTHER" id="PTHR43244">
    <property type="match status" value="1"/>
</dbReference>
<dbReference type="InterPro" id="IPR019945">
    <property type="entry name" value="F420_G6P_DH-rel"/>
</dbReference>
<dbReference type="Gene3D" id="3.20.20.30">
    <property type="entry name" value="Luciferase-like domain"/>
    <property type="match status" value="1"/>
</dbReference>
<reference evidence="3 4" key="2">
    <citation type="journal article" date="2016" name="Genome Announc.">
        <title>Permanent Draft Genome Sequences for Two Variants of Frankia sp. Strain CpI1, the First Frankia Strain Isolated from Root Nodules of Comptonia peregrina.</title>
        <authorList>
            <person name="Oshone R."/>
            <person name="Hurst S.G.IV."/>
            <person name="Abebe-Akele F."/>
            <person name="Simpson S."/>
            <person name="Morris K."/>
            <person name="Thomas W.K."/>
            <person name="Tisa L.S."/>
        </authorList>
    </citation>
    <scope>NUCLEOTIDE SEQUENCE [LARGE SCALE GENOMIC DNA]</scope>
    <source>
        <strain evidence="4">CpI1-S</strain>
    </source>
</reference>
<keyword evidence="1" id="KW-0560">Oxidoreductase</keyword>
<dbReference type="AlphaFoldDB" id="A0A0D8BBA7"/>
<gene>
    <name evidence="3" type="ORF">FF36_04301</name>
</gene>
<dbReference type="InterPro" id="IPR011251">
    <property type="entry name" value="Luciferase-like_dom"/>
</dbReference>
<dbReference type="CDD" id="cd01097">
    <property type="entry name" value="Tetrahydromethanopterin_reductase"/>
    <property type="match status" value="1"/>
</dbReference>
<dbReference type="SUPFAM" id="SSF51679">
    <property type="entry name" value="Bacterial luciferase-like"/>
    <property type="match status" value="1"/>
</dbReference>
<dbReference type="EMBL" id="JYFN01000038">
    <property type="protein sequence ID" value="KJE21370.1"/>
    <property type="molecule type" value="Genomic_DNA"/>
</dbReference>
<accession>A0A0D8BBA7</accession>
<evidence type="ECO:0000256" key="1">
    <source>
        <dbReference type="ARBA" id="ARBA00023002"/>
    </source>
</evidence>
<name>A0A0D8BBA7_9ACTN</name>
<dbReference type="Proteomes" id="UP000032545">
    <property type="component" value="Unassembled WGS sequence"/>
</dbReference>